<feature type="compositionally biased region" description="Basic and acidic residues" evidence="1">
    <location>
        <begin position="43"/>
        <end position="56"/>
    </location>
</feature>
<sequence>MDIQADFRVVDVNTKGIRHKNAAYFGTSIGKEKKLVHSGGRNVFEKRNKSDQNKAA</sequence>
<reference evidence="2 3" key="1">
    <citation type="submission" date="2022-07" db="EMBL/GenBank/DDBJ databases">
        <title>Methylomonas rivi sp. nov., Methylomonas rosea sp. nov., Methylomonas aureus sp. nov. and Methylomonas subterranea sp. nov., four novel methanotrophs isolated from a freshwater creek and the deep terrestrial subsurface.</title>
        <authorList>
            <person name="Abin C."/>
            <person name="Sankaranarayanan K."/>
            <person name="Garner C."/>
            <person name="Sindelar R."/>
            <person name="Kotary K."/>
            <person name="Garner R."/>
            <person name="Barclay S."/>
            <person name="Lawson P."/>
            <person name="Krumholz L."/>
        </authorList>
    </citation>
    <scope>NUCLEOTIDE SEQUENCE [LARGE SCALE GENOMIC DNA]</scope>
    <source>
        <strain evidence="2 3">WSC-7</strain>
    </source>
</reference>
<dbReference type="RefSeq" id="WP_256605533.1">
    <property type="nucleotide sequence ID" value="NZ_JANIBL010000004.1"/>
</dbReference>
<evidence type="ECO:0000313" key="3">
    <source>
        <dbReference type="Proteomes" id="UP001524570"/>
    </source>
</evidence>
<name>A0ABT1TND2_9GAMM</name>
<comment type="caution">
    <text evidence="2">The sequence shown here is derived from an EMBL/GenBank/DDBJ whole genome shotgun (WGS) entry which is preliminary data.</text>
</comment>
<protein>
    <submittedName>
        <fullName evidence="2">Uncharacterized protein</fullName>
    </submittedName>
</protein>
<dbReference type="Proteomes" id="UP001524570">
    <property type="component" value="Unassembled WGS sequence"/>
</dbReference>
<evidence type="ECO:0000313" key="2">
    <source>
        <dbReference type="EMBL" id="MCQ8116279.1"/>
    </source>
</evidence>
<keyword evidence="3" id="KW-1185">Reference proteome</keyword>
<accession>A0ABT1TND2</accession>
<proteinExistence type="predicted"/>
<evidence type="ECO:0000256" key="1">
    <source>
        <dbReference type="SAM" id="MobiDB-lite"/>
    </source>
</evidence>
<gene>
    <name evidence="2" type="ORF">NP589_02500</name>
</gene>
<feature type="region of interest" description="Disordered" evidence="1">
    <location>
        <begin position="37"/>
        <end position="56"/>
    </location>
</feature>
<dbReference type="EMBL" id="JANIBL010000004">
    <property type="protein sequence ID" value="MCQ8116279.1"/>
    <property type="molecule type" value="Genomic_DNA"/>
</dbReference>
<organism evidence="2 3">
    <name type="scientific">Methylomonas rosea</name>
    <dbReference type="NCBI Taxonomy" id="2952227"/>
    <lineage>
        <taxon>Bacteria</taxon>
        <taxon>Pseudomonadati</taxon>
        <taxon>Pseudomonadota</taxon>
        <taxon>Gammaproteobacteria</taxon>
        <taxon>Methylococcales</taxon>
        <taxon>Methylococcaceae</taxon>
        <taxon>Methylomonas</taxon>
    </lineage>
</organism>